<dbReference type="InterPro" id="IPR029016">
    <property type="entry name" value="GAF-like_dom_sf"/>
</dbReference>
<gene>
    <name evidence="1" type="ordered locus">MODMU_3986</name>
</gene>
<evidence type="ECO:0000313" key="2">
    <source>
        <dbReference type="Proteomes" id="UP000006461"/>
    </source>
</evidence>
<dbReference type="OMA" id="FVRLRAY"/>
<dbReference type="Proteomes" id="UP000006461">
    <property type="component" value="Chromosome"/>
</dbReference>
<dbReference type="SUPFAM" id="SSF55781">
    <property type="entry name" value="GAF domain-like"/>
    <property type="match status" value="1"/>
</dbReference>
<dbReference type="STRING" id="477641.MODMU_3986"/>
<dbReference type="PATRIC" id="fig|477641.3.peg.3731"/>
<evidence type="ECO:0008006" key="3">
    <source>
        <dbReference type="Google" id="ProtNLM"/>
    </source>
</evidence>
<dbReference type="HOGENOM" id="CLU_074354_1_1_11"/>
<dbReference type="EMBL" id="FO203431">
    <property type="protein sequence ID" value="CCH89389.1"/>
    <property type="molecule type" value="Genomic_DNA"/>
</dbReference>
<dbReference type="AlphaFoldDB" id="I4F176"/>
<protein>
    <recommendedName>
        <fullName evidence="3">GAF domain-containing protein</fullName>
    </recommendedName>
</protein>
<keyword evidence="2" id="KW-1185">Reference proteome</keyword>
<reference evidence="1 2" key="1">
    <citation type="journal article" date="2012" name="J. Bacteriol.">
        <title>Genome Sequence of Radiation-Resistant Modestobacter marinus Strain BC501, a Representative Actinobacterium That Thrives on Calcareous Stone Surfaces.</title>
        <authorList>
            <person name="Normand P."/>
            <person name="Gury J."/>
            <person name="Pujic P."/>
            <person name="Chouaia B."/>
            <person name="Crotti E."/>
            <person name="Brusetti L."/>
            <person name="Daffonchio D."/>
            <person name="Vacherie B."/>
            <person name="Barbe V."/>
            <person name="Medigue C."/>
            <person name="Calteau A."/>
            <person name="Ghodhbane-Gtari F."/>
            <person name="Essoussi I."/>
            <person name="Nouioui I."/>
            <person name="Abbassi-Ghozzi I."/>
            <person name="Gtari M."/>
        </authorList>
    </citation>
    <scope>NUCLEOTIDE SEQUENCE [LARGE SCALE GENOMIC DNA]</scope>
    <source>
        <strain evidence="2">BC 501</strain>
    </source>
</reference>
<organism evidence="1 2">
    <name type="scientific">Modestobacter italicus (strain DSM 44449 / CECT 9708 / BC 501)</name>
    <dbReference type="NCBI Taxonomy" id="2732864"/>
    <lineage>
        <taxon>Bacteria</taxon>
        <taxon>Bacillati</taxon>
        <taxon>Actinomycetota</taxon>
        <taxon>Actinomycetes</taxon>
        <taxon>Geodermatophilales</taxon>
        <taxon>Geodermatophilaceae</taxon>
        <taxon>Modestobacter</taxon>
    </lineage>
</organism>
<dbReference type="eggNOG" id="COG2203">
    <property type="taxonomic scope" value="Bacteria"/>
</dbReference>
<dbReference type="Gene3D" id="3.30.450.40">
    <property type="match status" value="1"/>
</dbReference>
<sequence length="244" mass="25641">MDLVARFTATLAAQAGAGDDGHLLPGRLARAAAEALGVDGAGLSLLATETGRSPLGASSAEAARAERLEFTVGTGPCLFAHETGQPVFVVEEDLRRRWPVYADLLVDETPFRGIASLPLRSPLTRVGAMNLFFVDAAEVPRLDVFAALTVADLVTSALTDALVWSSWTAESGPEWLHSPPARRRAVVWTAVDRTSGALEVDPPEALALLRGYSYSAGRSVDSVAADLVSGRLRPADVLGRPGEG</sequence>
<accession>I4F176</accession>
<dbReference type="OrthoDB" id="7466251at2"/>
<dbReference type="KEGG" id="mmar:MODMU_3986"/>
<name>I4F176_MODI5</name>
<evidence type="ECO:0000313" key="1">
    <source>
        <dbReference type="EMBL" id="CCH89389.1"/>
    </source>
</evidence>
<proteinExistence type="predicted"/>